<dbReference type="EMBL" id="VDDA01000032">
    <property type="protein sequence ID" value="TNC07656.1"/>
    <property type="molecule type" value="Genomic_DNA"/>
</dbReference>
<protein>
    <recommendedName>
        <fullName evidence="3">Transposase DDE domain-containing protein</fullName>
    </recommendedName>
</protein>
<gene>
    <name evidence="1" type="ORF">FF100_31765</name>
</gene>
<dbReference type="Proteomes" id="UP000305267">
    <property type="component" value="Unassembled WGS sequence"/>
</dbReference>
<reference evidence="1 2" key="1">
    <citation type="submission" date="2019-06" db="EMBL/GenBank/DDBJ databases">
        <title>Genome of Methylobacterium sp. 17Sr1-39.</title>
        <authorList>
            <person name="Seo T."/>
        </authorList>
    </citation>
    <scope>NUCLEOTIDE SEQUENCE [LARGE SCALE GENOMIC DNA]</scope>
    <source>
        <strain evidence="1 2">17Sr1-39</strain>
    </source>
</reference>
<sequence length="62" mass="6918">MLSLGVRTLHLRRARYLGLAKVYFQHVLTAALNLSWIAEWLSGETIASTRRSPSARLVSHAA</sequence>
<comment type="caution">
    <text evidence="1">The sequence shown here is derived from an EMBL/GenBank/DDBJ whole genome shotgun (WGS) entry which is preliminary data.</text>
</comment>
<name>A0A5C4L7V4_9HYPH</name>
<evidence type="ECO:0008006" key="3">
    <source>
        <dbReference type="Google" id="ProtNLM"/>
    </source>
</evidence>
<dbReference type="AlphaFoldDB" id="A0A5C4L7V4"/>
<dbReference type="OrthoDB" id="3313640at2"/>
<proteinExistence type="predicted"/>
<evidence type="ECO:0000313" key="1">
    <source>
        <dbReference type="EMBL" id="TNC07656.1"/>
    </source>
</evidence>
<accession>A0A5C4L7V4</accession>
<evidence type="ECO:0000313" key="2">
    <source>
        <dbReference type="Proteomes" id="UP000305267"/>
    </source>
</evidence>
<keyword evidence="2" id="KW-1185">Reference proteome</keyword>
<organism evidence="1 2">
    <name type="scientific">Methylobacterium terricola</name>
    <dbReference type="NCBI Taxonomy" id="2583531"/>
    <lineage>
        <taxon>Bacteria</taxon>
        <taxon>Pseudomonadati</taxon>
        <taxon>Pseudomonadota</taxon>
        <taxon>Alphaproteobacteria</taxon>
        <taxon>Hyphomicrobiales</taxon>
        <taxon>Methylobacteriaceae</taxon>
        <taxon>Methylobacterium</taxon>
    </lineage>
</organism>